<dbReference type="InterPro" id="IPR002525">
    <property type="entry name" value="Transp_IS110-like_N"/>
</dbReference>
<reference evidence="2 3" key="1">
    <citation type="submission" date="2024-11" db="EMBL/GenBank/DDBJ databases">
        <authorList>
            <person name="Heng Y.C."/>
            <person name="Lim A.C.H."/>
            <person name="Lee J.K.Y."/>
            <person name="Kittelmann S."/>
        </authorList>
    </citation>
    <scope>NUCLEOTIDE SEQUENCE [LARGE SCALE GENOMIC DNA]</scope>
    <source>
        <strain evidence="2 3">WILCCON 0269</strain>
    </source>
</reference>
<gene>
    <name evidence="2" type="ORF">ACJDU8_13640</name>
</gene>
<keyword evidence="3" id="KW-1185">Reference proteome</keyword>
<dbReference type="EMBL" id="JBJHZX010000019">
    <property type="protein sequence ID" value="MFL0196591.1"/>
    <property type="molecule type" value="Genomic_DNA"/>
</dbReference>
<evidence type="ECO:0000313" key="2">
    <source>
        <dbReference type="EMBL" id="MFL0196591.1"/>
    </source>
</evidence>
<dbReference type="RefSeq" id="WP_406792699.1">
    <property type="nucleotide sequence ID" value="NZ_JBJHZX010000019.1"/>
</dbReference>
<dbReference type="Pfam" id="PF01548">
    <property type="entry name" value="DEDD_Tnp_IS110"/>
    <property type="match status" value="1"/>
</dbReference>
<proteinExistence type="predicted"/>
<protein>
    <submittedName>
        <fullName evidence="2">Transposase</fullName>
    </submittedName>
</protein>
<dbReference type="PANTHER" id="PTHR33055">
    <property type="entry name" value="TRANSPOSASE FOR INSERTION SEQUENCE ELEMENT IS1111A"/>
    <property type="match status" value="1"/>
</dbReference>
<evidence type="ECO:0000313" key="3">
    <source>
        <dbReference type="Proteomes" id="UP001623660"/>
    </source>
</evidence>
<dbReference type="Proteomes" id="UP001623660">
    <property type="component" value="Unassembled WGS sequence"/>
</dbReference>
<comment type="caution">
    <text evidence="2">The sequence shown here is derived from an EMBL/GenBank/DDBJ whole genome shotgun (WGS) entry which is preliminary data.</text>
</comment>
<name>A0ABW8SML0_9CLOT</name>
<organism evidence="2 3">
    <name type="scientific">Candidatus Clostridium eludens</name>
    <dbReference type="NCBI Taxonomy" id="3381663"/>
    <lineage>
        <taxon>Bacteria</taxon>
        <taxon>Bacillati</taxon>
        <taxon>Bacillota</taxon>
        <taxon>Clostridia</taxon>
        <taxon>Eubacteriales</taxon>
        <taxon>Clostridiaceae</taxon>
        <taxon>Clostridium</taxon>
    </lineage>
</organism>
<evidence type="ECO:0000259" key="1">
    <source>
        <dbReference type="Pfam" id="PF01548"/>
    </source>
</evidence>
<sequence length="254" mass="29083">MSNIIKHNLFISVGIDVGADFSWMSIALPNQTFVKKPFKILHSDLNSLAIAVSKIKEAEELYSLESRIFLESTGIYHYPLFCYLRDKEFNVSIINPIITKNSTNINIRKVHNDRFDSKKAALIGLNPNLKVSLMPSDLALDLKNLSREYYDLMDNRSAYVNKLQAELRMVFPQYLKIFSKITTNTALTLLEKYTSPNAFLSTSKEEIIESIRLTIRFGLTYAYDKYNAIIKAANDANTFGHAVSSNFKRIRLYI</sequence>
<feature type="domain" description="Transposase IS110-like N-terminal" evidence="1">
    <location>
        <begin position="13"/>
        <end position="172"/>
    </location>
</feature>
<dbReference type="InterPro" id="IPR047650">
    <property type="entry name" value="Transpos_IS110"/>
</dbReference>
<accession>A0ABW8SML0</accession>